<evidence type="ECO:0000259" key="13">
    <source>
        <dbReference type="PROSITE" id="PS50157"/>
    </source>
</evidence>
<dbReference type="PROSITE" id="PS50157">
    <property type="entry name" value="ZINC_FINGER_C2H2_2"/>
    <property type="match status" value="4"/>
</dbReference>
<comment type="function">
    <text evidence="1">May be involved in transcriptional regulation.</text>
</comment>
<evidence type="ECO:0000256" key="4">
    <source>
        <dbReference type="ARBA" id="ARBA00022723"/>
    </source>
</evidence>
<name>A0A914CMC9_9BILA</name>
<keyword evidence="4" id="KW-0479">Metal-binding</keyword>
<evidence type="ECO:0000256" key="12">
    <source>
        <dbReference type="PROSITE-ProRule" id="PRU00042"/>
    </source>
</evidence>
<dbReference type="GO" id="GO:0005634">
    <property type="term" value="C:nucleus"/>
    <property type="evidence" value="ECO:0007669"/>
    <property type="project" value="UniProtKB-SubCell"/>
</dbReference>
<evidence type="ECO:0000256" key="8">
    <source>
        <dbReference type="ARBA" id="ARBA00023015"/>
    </source>
</evidence>
<dbReference type="GO" id="GO:0008270">
    <property type="term" value="F:zinc ion binding"/>
    <property type="evidence" value="ECO:0007669"/>
    <property type="project" value="UniProtKB-KW"/>
</dbReference>
<dbReference type="SUPFAM" id="SSF57667">
    <property type="entry name" value="beta-beta-alpha zinc fingers"/>
    <property type="match status" value="3"/>
</dbReference>
<dbReference type="Pfam" id="PF00096">
    <property type="entry name" value="zf-C2H2"/>
    <property type="match status" value="4"/>
</dbReference>
<sequence>ASSTQPHSSASLDSPLNHNKLLNILFSSEQNLDSSNSSSQNSSRSDFKNLPRLYTCKICNNSFKKSTHLSRHVRTHTGDKPFQCKYCPKAFARSDNLLVHERIHTGDKPFQCHYCPKTFTRSDKLTRHETSIHTDHTDLLLGDKPFSCEICGRLFNTRSDRNRHISIHNDIDPERLNFLLNQK</sequence>
<evidence type="ECO:0000256" key="9">
    <source>
        <dbReference type="ARBA" id="ARBA00023125"/>
    </source>
</evidence>
<feature type="domain" description="C2H2-type" evidence="13">
    <location>
        <begin position="110"/>
        <end position="138"/>
    </location>
</feature>
<keyword evidence="8" id="KW-0805">Transcription regulation</keyword>
<dbReference type="FunFam" id="3.30.160.60:FF:000688">
    <property type="entry name" value="zinc finger protein 197 isoform X1"/>
    <property type="match status" value="1"/>
</dbReference>
<keyword evidence="9" id="KW-0238">DNA-binding</keyword>
<keyword evidence="5" id="KW-0677">Repeat</keyword>
<dbReference type="SMART" id="SM00355">
    <property type="entry name" value="ZnF_C2H2"/>
    <property type="match status" value="4"/>
</dbReference>
<evidence type="ECO:0000256" key="7">
    <source>
        <dbReference type="ARBA" id="ARBA00022833"/>
    </source>
</evidence>
<dbReference type="PANTHER" id="PTHR23235">
    <property type="entry name" value="KRUEPPEL-LIKE TRANSCRIPTION FACTOR"/>
    <property type="match status" value="1"/>
</dbReference>
<dbReference type="FunFam" id="3.30.160.60:FF:000182">
    <property type="entry name" value="zinc finger protein 366"/>
    <property type="match status" value="1"/>
</dbReference>
<dbReference type="AlphaFoldDB" id="A0A914CMC9"/>
<dbReference type="GO" id="GO:0000978">
    <property type="term" value="F:RNA polymerase II cis-regulatory region sequence-specific DNA binding"/>
    <property type="evidence" value="ECO:0007669"/>
    <property type="project" value="TreeGrafter"/>
</dbReference>
<keyword evidence="11" id="KW-0539">Nucleus</keyword>
<evidence type="ECO:0000256" key="3">
    <source>
        <dbReference type="ARBA" id="ARBA00006991"/>
    </source>
</evidence>
<proteinExistence type="inferred from homology"/>
<evidence type="ECO:0000256" key="11">
    <source>
        <dbReference type="ARBA" id="ARBA00023242"/>
    </source>
</evidence>
<feature type="domain" description="C2H2-type" evidence="13">
    <location>
        <begin position="146"/>
        <end position="173"/>
    </location>
</feature>
<dbReference type="Proteomes" id="UP000887540">
    <property type="component" value="Unplaced"/>
</dbReference>
<evidence type="ECO:0000313" key="14">
    <source>
        <dbReference type="Proteomes" id="UP000887540"/>
    </source>
</evidence>
<evidence type="ECO:0000313" key="15">
    <source>
        <dbReference type="WBParaSite" id="ACRNAN_scaffold12405.g8067.t1"/>
    </source>
</evidence>
<protein>
    <submittedName>
        <fullName evidence="15">C2H2-type domain-containing protein</fullName>
    </submittedName>
</protein>
<keyword evidence="7" id="KW-0862">Zinc</keyword>
<dbReference type="WBParaSite" id="ACRNAN_scaffold12405.g8067.t1">
    <property type="protein sequence ID" value="ACRNAN_scaffold12405.g8067.t1"/>
    <property type="gene ID" value="ACRNAN_scaffold12405.g8067"/>
</dbReference>
<keyword evidence="14" id="KW-1185">Reference proteome</keyword>
<dbReference type="FunFam" id="3.30.160.60:FF:000110">
    <property type="entry name" value="Zinc finger protein-like"/>
    <property type="match status" value="1"/>
</dbReference>
<keyword evidence="10" id="KW-0804">Transcription</keyword>
<dbReference type="FunFam" id="3.30.160.60:FF:000226">
    <property type="entry name" value="Zinc finger protein 236 variant"/>
    <property type="match status" value="1"/>
</dbReference>
<dbReference type="GO" id="GO:0000981">
    <property type="term" value="F:DNA-binding transcription factor activity, RNA polymerase II-specific"/>
    <property type="evidence" value="ECO:0007669"/>
    <property type="project" value="TreeGrafter"/>
</dbReference>
<evidence type="ECO:0000256" key="5">
    <source>
        <dbReference type="ARBA" id="ARBA00022737"/>
    </source>
</evidence>
<dbReference type="PANTHER" id="PTHR23235:SF120">
    <property type="entry name" value="KRUPPEL-LIKE FACTOR 15"/>
    <property type="match status" value="1"/>
</dbReference>
<evidence type="ECO:0000256" key="1">
    <source>
        <dbReference type="ARBA" id="ARBA00003767"/>
    </source>
</evidence>
<dbReference type="InterPro" id="IPR036236">
    <property type="entry name" value="Znf_C2H2_sf"/>
</dbReference>
<comment type="similarity">
    <text evidence="3">Belongs to the krueppel C2H2-type zinc-finger protein family.</text>
</comment>
<evidence type="ECO:0000256" key="6">
    <source>
        <dbReference type="ARBA" id="ARBA00022771"/>
    </source>
</evidence>
<feature type="domain" description="C2H2-type" evidence="13">
    <location>
        <begin position="82"/>
        <end position="109"/>
    </location>
</feature>
<keyword evidence="6 12" id="KW-0863">Zinc-finger</keyword>
<accession>A0A914CMC9</accession>
<feature type="domain" description="C2H2-type" evidence="13">
    <location>
        <begin position="54"/>
        <end position="81"/>
    </location>
</feature>
<comment type="subcellular location">
    <subcellularLocation>
        <location evidence="2">Nucleus</location>
    </subcellularLocation>
</comment>
<dbReference type="PROSITE" id="PS00028">
    <property type="entry name" value="ZINC_FINGER_C2H2_1"/>
    <property type="match status" value="4"/>
</dbReference>
<dbReference type="Gene3D" id="3.30.160.60">
    <property type="entry name" value="Classic Zinc Finger"/>
    <property type="match status" value="4"/>
</dbReference>
<dbReference type="InterPro" id="IPR013087">
    <property type="entry name" value="Znf_C2H2_type"/>
</dbReference>
<reference evidence="15" key="1">
    <citation type="submission" date="2022-11" db="UniProtKB">
        <authorList>
            <consortium name="WormBaseParasite"/>
        </authorList>
    </citation>
    <scope>IDENTIFICATION</scope>
</reference>
<evidence type="ECO:0000256" key="2">
    <source>
        <dbReference type="ARBA" id="ARBA00004123"/>
    </source>
</evidence>
<organism evidence="14 15">
    <name type="scientific">Acrobeloides nanus</name>
    <dbReference type="NCBI Taxonomy" id="290746"/>
    <lineage>
        <taxon>Eukaryota</taxon>
        <taxon>Metazoa</taxon>
        <taxon>Ecdysozoa</taxon>
        <taxon>Nematoda</taxon>
        <taxon>Chromadorea</taxon>
        <taxon>Rhabditida</taxon>
        <taxon>Tylenchina</taxon>
        <taxon>Cephalobomorpha</taxon>
        <taxon>Cephaloboidea</taxon>
        <taxon>Cephalobidae</taxon>
        <taxon>Acrobeloides</taxon>
    </lineage>
</organism>
<evidence type="ECO:0000256" key="10">
    <source>
        <dbReference type="ARBA" id="ARBA00023163"/>
    </source>
</evidence>